<keyword evidence="1" id="KW-0808">Transferase</keyword>
<dbReference type="RefSeq" id="WP_023065619.1">
    <property type="nucleotide sequence ID" value="NZ_AUZM01000013.1"/>
</dbReference>
<dbReference type="Proteomes" id="UP000017127">
    <property type="component" value="Unassembled WGS sequence"/>
</dbReference>
<gene>
    <name evidence="1" type="ORF">M595_1785</name>
</gene>
<accession>U7QJX0</accession>
<proteinExistence type="predicted"/>
<name>U7QJX0_9CYAN</name>
<dbReference type="SUPFAM" id="SSF53448">
    <property type="entry name" value="Nucleotide-diphospho-sugar transferases"/>
    <property type="match status" value="1"/>
</dbReference>
<dbReference type="OrthoDB" id="1550796at2"/>
<dbReference type="AlphaFoldDB" id="U7QJX0"/>
<dbReference type="InterPro" id="IPR029044">
    <property type="entry name" value="Nucleotide-diphossugar_trans"/>
</dbReference>
<organism evidence="1 2">
    <name type="scientific">Lyngbya aestuarii BL J</name>
    <dbReference type="NCBI Taxonomy" id="1348334"/>
    <lineage>
        <taxon>Bacteria</taxon>
        <taxon>Bacillati</taxon>
        <taxon>Cyanobacteriota</taxon>
        <taxon>Cyanophyceae</taxon>
        <taxon>Oscillatoriophycideae</taxon>
        <taxon>Oscillatoriales</taxon>
        <taxon>Microcoleaceae</taxon>
        <taxon>Lyngbya</taxon>
    </lineage>
</organism>
<reference evidence="1 2" key="1">
    <citation type="journal article" date="2013" name="Front. Microbiol.">
        <title>Comparative genomic analyses of the cyanobacterium, Lyngbya aestuarii BL J, a powerful hydrogen producer.</title>
        <authorList>
            <person name="Kothari A."/>
            <person name="Vaughn M."/>
            <person name="Garcia-Pichel F."/>
        </authorList>
    </citation>
    <scope>NUCLEOTIDE SEQUENCE [LARGE SCALE GENOMIC DNA]</scope>
    <source>
        <strain evidence="1 2">BL J</strain>
    </source>
</reference>
<protein>
    <submittedName>
        <fullName evidence="1">Glycosyl transferase 2 family protein</fullName>
    </submittedName>
</protein>
<evidence type="ECO:0000313" key="2">
    <source>
        <dbReference type="Proteomes" id="UP000017127"/>
    </source>
</evidence>
<dbReference type="Gene3D" id="3.90.550.10">
    <property type="entry name" value="Spore Coat Polysaccharide Biosynthesis Protein SpsA, Chain A"/>
    <property type="match status" value="1"/>
</dbReference>
<dbReference type="EMBL" id="AUZM01000013">
    <property type="protein sequence ID" value="ERT08193.1"/>
    <property type="molecule type" value="Genomic_DNA"/>
</dbReference>
<comment type="caution">
    <text evidence="1">The sequence shown here is derived from an EMBL/GenBank/DDBJ whole genome shotgun (WGS) entry which is preliminary data.</text>
</comment>
<sequence length="329" mass="38858">MLESEKSAQDIQAIKLELEDYAKSTQHYKKYLQEIQIKLKYLSIFTSHKLDQVEIPTTNKIVHCILLTFYFSEILERCLESLFLERDRMDISVIENRSMNSDAIRKVVDKYRDKGLIKNHFIFNENIGANAFEITFDSNLLDLNYPFITVTDGDLIPDKSWLDEQITILNQCPEVFSVSTPLYYDNAPPKQREKAQTIPIQSKNSFYQECIAGWVLKTFRNSDWKDFIDFRKKHNIFFHDRSAYDYGKLYKHKKSVLTLNSKSYHLTWDYADSEYLTVKKSLGETTNNPWYHDRYSGFLLIRENQEELYCSAPPEVVHQKLSAQFNRTP</sequence>
<dbReference type="GO" id="GO:0016740">
    <property type="term" value="F:transferase activity"/>
    <property type="evidence" value="ECO:0007669"/>
    <property type="project" value="UniProtKB-KW"/>
</dbReference>
<keyword evidence="2" id="KW-1185">Reference proteome</keyword>
<evidence type="ECO:0000313" key="1">
    <source>
        <dbReference type="EMBL" id="ERT08193.1"/>
    </source>
</evidence>